<sequence length="25" mass="2906">MDAAGACLFIHSYRFGRREVRSISY</sequence>
<protein>
    <submittedName>
        <fullName evidence="1">Uncharacterized protein</fullName>
    </submittedName>
</protein>
<reference evidence="1" key="1">
    <citation type="journal article" date="2009" name="PLoS Genet.">
        <title>Sequencing, mapping, and analysis of 27,455 maize full-length cDNAs.</title>
        <authorList>
            <person name="Soderlund C."/>
            <person name="Descour A."/>
            <person name="Kudrna D."/>
            <person name="Bomhoff M."/>
            <person name="Boyd L."/>
            <person name="Currie J."/>
            <person name="Angelova A."/>
            <person name="Collura K."/>
            <person name="Wissotski M."/>
            <person name="Ashley E."/>
            <person name="Morrow D."/>
            <person name="Fernandes J."/>
            <person name="Walbot V."/>
            <person name="Yu Y."/>
        </authorList>
    </citation>
    <scope>NUCLEOTIDE SEQUENCE</scope>
    <source>
        <strain evidence="1">B73</strain>
    </source>
</reference>
<dbReference type="EMBL" id="BT035241">
    <property type="protein sequence ID" value="ACF80246.1"/>
    <property type="molecule type" value="mRNA"/>
</dbReference>
<name>B4FDQ3_MAIZE</name>
<dbReference type="EMBL" id="BT086711">
    <property type="protein sequence ID" value="ACR37064.1"/>
    <property type="molecule type" value="mRNA"/>
</dbReference>
<evidence type="ECO:0000313" key="1">
    <source>
        <dbReference type="EMBL" id="ACF80246.1"/>
    </source>
</evidence>
<organism evidence="1">
    <name type="scientific">Zea mays</name>
    <name type="common">Maize</name>
    <dbReference type="NCBI Taxonomy" id="4577"/>
    <lineage>
        <taxon>Eukaryota</taxon>
        <taxon>Viridiplantae</taxon>
        <taxon>Streptophyta</taxon>
        <taxon>Embryophyta</taxon>
        <taxon>Tracheophyta</taxon>
        <taxon>Spermatophyta</taxon>
        <taxon>Magnoliopsida</taxon>
        <taxon>Liliopsida</taxon>
        <taxon>Poales</taxon>
        <taxon>Poaceae</taxon>
        <taxon>PACMAD clade</taxon>
        <taxon>Panicoideae</taxon>
        <taxon>Andropogonodae</taxon>
        <taxon>Andropogoneae</taxon>
        <taxon>Tripsacinae</taxon>
        <taxon>Zea</taxon>
    </lineage>
</organism>
<proteinExistence type="evidence at transcript level"/>
<dbReference type="AlphaFoldDB" id="B4FDQ3"/>
<accession>B4FDQ3</accession>